<keyword evidence="2" id="KW-1185">Reference proteome</keyword>
<proteinExistence type="predicted"/>
<dbReference type="EMBL" id="FNQJ01000018">
    <property type="protein sequence ID" value="SEA58173.1"/>
    <property type="molecule type" value="Genomic_DNA"/>
</dbReference>
<accession>A0A1H4CCX7</accession>
<sequence length="156" mass="16088">MSLPAAPPALSALQATARRAGVRGRWLQQLSARAALVWLLLALVIAPTVGRLHEVAHGGRSNTVHAGPAPQAAAHHGGVAGAHAADTGTGLLQALWGDHAAPDCLLLDQLALGDALHSAPMALPAVVPVQARLAYHPEPVLLRWFTPFQARGPPVA</sequence>
<dbReference type="AlphaFoldDB" id="A0A1H4CCX7"/>
<dbReference type="Proteomes" id="UP000199002">
    <property type="component" value="Unassembled WGS sequence"/>
</dbReference>
<organism evidence="1 2">
    <name type="scientific">Acidovorax soli</name>
    <dbReference type="NCBI Taxonomy" id="592050"/>
    <lineage>
        <taxon>Bacteria</taxon>
        <taxon>Pseudomonadati</taxon>
        <taxon>Pseudomonadota</taxon>
        <taxon>Betaproteobacteria</taxon>
        <taxon>Burkholderiales</taxon>
        <taxon>Comamonadaceae</taxon>
        <taxon>Acidovorax</taxon>
    </lineage>
</organism>
<gene>
    <name evidence="1" type="ORF">SAMN05421875_11865</name>
</gene>
<dbReference type="RefSeq" id="WP_139285371.1">
    <property type="nucleotide sequence ID" value="NZ_CAXIQL010000080.1"/>
</dbReference>
<dbReference type="STRING" id="592050.SAMN05421875_11865"/>
<evidence type="ECO:0000313" key="2">
    <source>
        <dbReference type="Proteomes" id="UP000199002"/>
    </source>
</evidence>
<protein>
    <recommendedName>
        <fullName evidence="3">DUF2946 domain-containing protein</fullName>
    </recommendedName>
</protein>
<evidence type="ECO:0000313" key="1">
    <source>
        <dbReference type="EMBL" id="SEA58173.1"/>
    </source>
</evidence>
<dbReference type="GeneID" id="34232060"/>
<evidence type="ECO:0008006" key="3">
    <source>
        <dbReference type="Google" id="ProtNLM"/>
    </source>
</evidence>
<name>A0A1H4CCX7_9BURK</name>
<reference evidence="2" key="1">
    <citation type="submission" date="2016-10" db="EMBL/GenBank/DDBJ databases">
        <authorList>
            <person name="Varghese N."/>
            <person name="Submissions S."/>
        </authorList>
    </citation>
    <scope>NUCLEOTIDE SEQUENCE [LARGE SCALE GENOMIC DNA]</scope>
    <source>
        <strain evidence="2">DSM 25157</strain>
    </source>
</reference>